<dbReference type="Gene3D" id="3.40.109.10">
    <property type="entry name" value="NADH Oxidase"/>
    <property type="match status" value="1"/>
</dbReference>
<protein>
    <submittedName>
        <fullName evidence="8">NAD(P)H-dependent oxidoreductase</fullName>
    </submittedName>
</protein>
<comment type="similarity">
    <text evidence="2">Belongs to the nitroreductase family.</text>
</comment>
<comment type="cofactor">
    <cofactor evidence="1">
        <name>FMN</name>
        <dbReference type="ChEBI" id="CHEBI:58210"/>
    </cofactor>
</comment>
<dbReference type="Proteomes" id="UP000261174">
    <property type="component" value="Unassembled WGS sequence"/>
</dbReference>
<keyword evidence="9" id="KW-1185">Reference proteome</keyword>
<dbReference type="PANTHER" id="PTHR43673:SF2">
    <property type="entry name" value="NITROREDUCTASE"/>
    <property type="match status" value="1"/>
</dbReference>
<sequence>MIEQLKWRYAVKKYDSSKKVDDEQIALLQEVIRLSPSSHGLQPYKVLFISDPVVRERLRAVSFNQSQVTDAAVLVVFAIETMVDVDHYFDHVCKVRNMQLEGNLLHHKNNVAANLQMMTAVEKQHWATNQAYIALGNLLFAAAQLGIDANPMEGFVAAKYDEVLGLKDLHTVVIAGIGYRHEQDHFQRFIKVRKPVEELFINI</sequence>
<comment type="caution">
    <text evidence="8">The sequence shown here is derived from an EMBL/GenBank/DDBJ whole genome shotgun (WGS) entry which is preliminary data.</text>
</comment>
<evidence type="ECO:0000256" key="4">
    <source>
        <dbReference type="ARBA" id="ARBA00022643"/>
    </source>
</evidence>
<organism evidence="8 9">
    <name type="scientific">Chitinophaga silvisoli</name>
    <dbReference type="NCBI Taxonomy" id="2291814"/>
    <lineage>
        <taxon>Bacteria</taxon>
        <taxon>Pseudomonadati</taxon>
        <taxon>Bacteroidota</taxon>
        <taxon>Chitinophagia</taxon>
        <taxon>Chitinophagales</taxon>
        <taxon>Chitinophagaceae</taxon>
        <taxon>Chitinophaga</taxon>
    </lineage>
</organism>
<dbReference type="GO" id="GO:0016491">
    <property type="term" value="F:oxidoreductase activity"/>
    <property type="evidence" value="ECO:0007669"/>
    <property type="project" value="UniProtKB-KW"/>
</dbReference>
<evidence type="ECO:0000256" key="5">
    <source>
        <dbReference type="ARBA" id="ARBA00022857"/>
    </source>
</evidence>
<accession>A0A3E1P1I8</accession>
<feature type="domain" description="Nitroreductase" evidence="7">
    <location>
        <begin position="5"/>
        <end position="179"/>
    </location>
</feature>
<evidence type="ECO:0000313" key="8">
    <source>
        <dbReference type="EMBL" id="RFM34049.1"/>
    </source>
</evidence>
<evidence type="ECO:0000256" key="6">
    <source>
        <dbReference type="ARBA" id="ARBA00023002"/>
    </source>
</evidence>
<keyword evidence="6" id="KW-0560">Oxidoreductase</keyword>
<dbReference type="InterPro" id="IPR033878">
    <property type="entry name" value="NfsB-like"/>
</dbReference>
<dbReference type="PANTHER" id="PTHR43673">
    <property type="entry name" value="NAD(P)H NITROREDUCTASE YDGI-RELATED"/>
    <property type="match status" value="1"/>
</dbReference>
<dbReference type="SUPFAM" id="SSF55469">
    <property type="entry name" value="FMN-dependent nitroreductase-like"/>
    <property type="match status" value="1"/>
</dbReference>
<evidence type="ECO:0000256" key="2">
    <source>
        <dbReference type="ARBA" id="ARBA00007118"/>
    </source>
</evidence>
<evidence type="ECO:0000259" key="7">
    <source>
        <dbReference type="Pfam" id="PF00881"/>
    </source>
</evidence>
<reference evidence="8 9" key="1">
    <citation type="submission" date="2018-08" db="EMBL/GenBank/DDBJ databases">
        <title>Chitinophaga sp. K20C18050901, a novel bacterium isolated from forest soil.</title>
        <authorList>
            <person name="Wang C."/>
        </authorList>
    </citation>
    <scope>NUCLEOTIDE SEQUENCE [LARGE SCALE GENOMIC DNA]</scope>
    <source>
        <strain evidence="8 9">K20C18050901</strain>
    </source>
</reference>
<name>A0A3E1P1I8_9BACT</name>
<keyword evidence="3" id="KW-0285">Flavoprotein</keyword>
<dbReference type="OrthoDB" id="9809288at2"/>
<proteinExistence type="inferred from homology"/>
<dbReference type="InterPro" id="IPR000415">
    <property type="entry name" value="Nitroreductase-like"/>
</dbReference>
<dbReference type="RefSeq" id="WP_116853639.1">
    <property type="nucleotide sequence ID" value="NZ_QTJV01000004.1"/>
</dbReference>
<evidence type="ECO:0000256" key="1">
    <source>
        <dbReference type="ARBA" id="ARBA00001917"/>
    </source>
</evidence>
<dbReference type="AlphaFoldDB" id="A0A3E1P1I8"/>
<dbReference type="Pfam" id="PF00881">
    <property type="entry name" value="Nitroreductase"/>
    <property type="match status" value="1"/>
</dbReference>
<keyword evidence="5" id="KW-0521">NADP</keyword>
<dbReference type="EMBL" id="QTJV01000004">
    <property type="protein sequence ID" value="RFM34049.1"/>
    <property type="molecule type" value="Genomic_DNA"/>
</dbReference>
<dbReference type="CDD" id="cd02149">
    <property type="entry name" value="NfsB-like"/>
    <property type="match status" value="1"/>
</dbReference>
<evidence type="ECO:0000256" key="3">
    <source>
        <dbReference type="ARBA" id="ARBA00022630"/>
    </source>
</evidence>
<evidence type="ECO:0000313" key="9">
    <source>
        <dbReference type="Proteomes" id="UP000261174"/>
    </source>
</evidence>
<dbReference type="InterPro" id="IPR029479">
    <property type="entry name" value="Nitroreductase"/>
</dbReference>
<keyword evidence="4" id="KW-0288">FMN</keyword>
<gene>
    <name evidence="8" type="ORF">DXN04_12175</name>
</gene>